<feature type="compositionally biased region" description="Pro residues" evidence="1">
    <location>
        <begin position="121"/>
        <end position="133"/>
    </location>
</feature>
<reference evidence="2 3" key="1">
    <citation type="journal article" date="2008" name="Proc. Natl. Acad. Sci. U.S.A.">
        <title>Niche adaptation and genome expansion in the chlorophyll d-producing cyanobacterium Acaryochloris marina.</title>
        <authorList>
            <person name="Swingley W.D."/>
            <person name="Chen M."/>
            <person name="Cheung P.C."/>
            <person name="Conrad A.L."/>
            <person name="Dejesa L.C."/>
            <person name="Hao J."/>
            <person name="Honchak B.M."/>
            <person name="Karbach L.E."/>
            <person name="Kurdoglu A."/>
            <person name="Lahiri S."/>
            <person name="Mastrian S.D."/>
            <person name="Miyashita H."/>
            <person name="Page L."/>
            <person name="Ramakrishna P."/>
            <person name="Satoh S."/>
            <person name="Sattley W.M."/>
            <person name="Shimada Y."/>
            <person name="Taylor H.L."/>
            <person name="Tomo T."/>
            <person name="Tsuchiya T."/>
            <person name="Wang Z.T."/>
            <person name="Raymond J."/>
            <person name="Mimuro M."/>
            <person name="Blankenship R.E."/>
            <person name="Touchman J.W."/>
        </authorList>
    </citation>
    <scope>NUCLEOTIDE SEQUENCE [LARGE SCALE GENOMIC DNA]</scope>
    <source>
        <strain evidence="3">MBIC 11017</strain>
    </source>
</reference>
<dbReference type="KEGG" id="amr:AM1_1633"/>
<accession>B0CA69</accession>
<dbReference type="AlphaFoldDB" id="B0CA69"/>
<feature type="compositionally biased region" description="Polar residues" evidence="1">
    <location>
        <begin position="181"/>
        <end position="200"/>
    </location>
</feature>
<feature type="compositionally biased region" description="Low complexity" evidence="1">
    <location>
        <begin position="146"/>
        <end position="171"/>
    </location>
</feature>
<sequence>MFHHSNSTYLSTRLLLSVCVALTTLPGLYGCNNQANKEEGKPPVSSGSVAPRSAKLPTLNLPPQTNLSTPTSNQPVKGTPKSQPANPLGTSPATSKVPPSTIEIPSSLAKTNSPTAATIPAQPPNAVPAPSPIPSGISQPAPPDIPAANIPTQNIPTAKAPSAPPAADSPAGLTEEGKAIQQFNQPIDPNLRLTSPSASTPKAPKALTSSFDTNPSSGTNSAAPSTPSSSSSNSSGLSPLEYKYNPSTGTYSTGTAE</sequence>
<dbReference type="EMBL" id="CP000828">
    <property type="protein sequence ID" value="ABW26656.1"/>
    <property type="molecule type" value="Genomic_DNA"/>
</dbReference>
<feature type="region of interest" description="Disordered" evidence="1">
    <location>
        <begin position="36"/>
        <end position="257"/>
    </location>
</feature>
<dbReference type="Proteomes" id="UP000000268">
    <property type="component" value="Chromosome"/>
</dbReference>
<evidence type="ECO:0000313" key="3">
    <source>
        <dbReference type="Proteomes" id="UP000000268"/>
    </source>
</evidence>
<feature type="compositionally biased region" description="Polar residues" evidence="1">
    <location>
        <begin position="245"/>
        <end position="257"/>
    </location>
</feature>
<dbReference type="RefSeq" id="WP_012162177.1">
    <property type="nucleotide sequence ID" value="NC_009925.1"/>
</dbReference>
<dbReference type="OrthoDB" id="9828458at2"/>
<organism evidence="2 3">
    <name type="scientific">Acaryochloris marina (strain MBIC 11017)</name>
    <dbReference type="NCBI Taxonomy" id="329726"/>
    <lineage>
        <taxon>Bacteria</taxon>
        <taxon>Bacillati</taxon>
        <taxon>Cyanobacteriota</taxon>
        <taxon>Cyanophyceae</taxon>
        <taxon>Acaryochloridales</taxon>
        <taxon>Acaryochloridaceae</taxon>
        <taxon>Acaryochloris</taxon>
    </lineage>
</organism>
<gene>
    <name evidence="2" type="ordered locus">AM1_1633</name>
</gene>
<protein>
    <submittedName>
        <fullName evidence="2">Uncharacterized protein</fullName>
    </submittedName>
</protein>
<name>B0CA69_ACAM1</name>
<dbReference type="HOGENOM" id="CLU_1080195_0_0_3"/>
<keyword evidence="3" id="KW-1185">Reference proteome</keyword>
<evidence type="ECO:0000313" key="2">
    <source>
        <dbReference type="EMBL" id="ABW26656.1"/>
    </source>
</evidence>
<dbReference type="STRING" id="329726.AM1_1633"/>
<feature type="compositionally biased region" description="Low complexity" evidence="1">
    <location>
        <begin position="215"/>
        <end position="240"/>
    </location>
</feature>
<proteinExistence type="predicted"/>
<feature type="compositionally biased region" description="Polar residues" evidence="1">
    <location>
        <begin position="74"/>
        <end position="98"/>
    </location>
</feature>
<evidence type="ECO:0000256" key="1">
    <source>
        <dbReference type="SAM" id="MobiDB-lite"/>
    </source>
</evidence>
<feature type="compositionally biased region" description="Low complexity" evidence="1">
    <location>
        <begin position="56"/>
        <end position="73"/>
    </location>
</feature>